<name>A0A160VIN8_9ZZZZ</name>
<protein>
    <submittedName>
        <fullName evidence="1">Uncharacterized protein</fullName>
    </submittedName>
</protein>
<dbReference type="EMBL" id="FAXC01000502">
    <property type="protein sequence ID" value="CUV10800.1"/>
    <property type="molecule type" value="Genomic_DNA"/>
</dbReference>
<sequence length="38" mass="4421">MIRKEILILWIHTVINPFQSLGIKDLLSSQRGQQESLD</sequence>
<proteinExistence type="predicted"/>
<dbReference type="AlphaFoldDB" id="A0A160VIN8"/>
<gene>
    <name evidence="1" type="ORF">MGWOODY_Mmi866</name>
</gene>
<accession>A0A160VIN8</accession>
<reference evidence="1" key="1">
    <citation type="submission" date="2015-10" db="EMBL/GenBank/DDBJ databases">
        <authorList>
            <person name="Gilbert D.G."/>
        </authorList>
    </citation>
    <scope>NUCLEOTIDE SEQUENCE</scope>
</reference>
<organism evidence="1">
    <name type="scientific">hydrothermal vent metagenome</name>
    <dbReference type="NCBI Taxonomy" id="652676"/>
    <lineage>
        <taxon>unclassified sequences</taxon>
        <taxon>metagenomes</taxon>
        <taxon>ecological metagenomes</taxon>
    </lineage>
</organism>
<evidence type="ECO:0000313" key="1">
    <source>
        <dbReference type="EMBL" id="CUV10800.1"/>
    </source>
</evidence>